<accession>A0AAV2H1H1</accession>
<dbReference type="Gene3D" id="1.25.40.10">
    <property type="entry name" value="Tetratricopeptide repeat domain"/>
    <property type="match status" value="2"/>
</dbReference>
<keyword evidence="6" id="KW-1185">Reference proteome</keyword>
<name>A0AAV2H1H1_LYMST</name>
<proteinExistence type="inferred from homology"/>
<dbReference type="InterPro" id="IPR011990">
    <property type="entry name" value="TPR-like_helical_dom_sf"/>
</dbReference>
<dbReference type="Proteomes" id="UP001497497">
    <property type="component" value="Unassembled WGS sequence"/>
</dbReference>
<evidence type="ECO:0000256" key="2">
    <source>
        <dbReference type="ARBA" id="ARBA00009265"/>
    </source>
</evidence>
<dbReference type="InterPro" id="IPR013633">
    <property type="entry name" value="NRDE-2"/>
</dbReference>
<sequence length="1238" mass="141796">MNEDSRGTAMTTSSSGTRLKPLFPAAAAGSLFPIEKSQSQDKAEGSQIDSKAEKAIPIVPQQVKENEDLANLKLEIDPSTLDAIIAVQKPNFSEQCTLELNRDFRSNNVTDSISEELPQYSKKRKSPASDKDSQEDDLYQNKSSKSKDGRKKKKKKEKNKKRRHRSRSRSQEKSNDKRQFKIPSGAVFLEDIPGLEPQHAYHIDRKSNQDLWTYKSVSSRHIATYKSQSHNCLGAPHISVKESKKPKNKSNSWRYFDKENRKRIRTKGFDLLSEKTKTLSTMPNYIALSTQPASDYRKETIGSYSCLDSATKMYSEGKGIDYSQPLVASGDNFEMDEIFEKVRSFNQRTREHPHDVQMWLQFVKFQDVVAQEDKSFKGRTIKLREVYTPSKSVIEKKLSILDKAIEANPSSLDLKLAQLELYQDIWEADKLEKAWQNLLFTHSSDVNLWRQYISNQQSRLFKFNFSNIVKCYHKCFQTLVPIHEGRVQVVNKCENMENKIIGLFSQYCDFLHLAGYTERAVSSYQALIELNLFCPPALNLSSTKERVSLLEEFWESGVPRFGEQKAKGWAKWHDKQTSETDVPSSSSVNTDELEDAILLEKLPRSQIWLKLEKLRQNAHWVPWKPDRAKGETEESCEDLDRLVIFDDISPAMFRLNQSESCIFIVCLFLKLLGLSCETLDRRLSDLDESGSSLKFEQYCRSGLGQFPALAEIKAEIDIESKWKPHESLVAFAQEVLLQAESYFSLSNRNLFTLLRLELEVLKSETTKVSNLSKPSVKSIKKFGKALLKESQNRSNLVVWDTYIRLLWACSDNMAETVSMLDVALGMFMGASTFSEPENALGLCLLCRTYCQIMLNFEPLEHMCSHASKNCPPTIEDKHQVIACLGALIEQKSFKPNARVTISPAYILKLHKRFENNLEEFYQKLKKNTNDINCDFFVSFVEIFALFEFCASNFSSANNIFSSAVKRVRDISETTKTSVHLRLIKHLYMNQILFITNVRQILTIPLSHTRTVLSEALCEFPNCSQFHATFLQIESGAHIAGRLRKFYDKNLQCSTSVVVPLFTVMSELMRHRAFINSLDLGDYQQVGVSDSGIVYRIRSLLERCVQLPASSHCPLLWRLYLNFEAKYGQLNQAKGIFYRALQSCPWAKCIYLDGISIFGDGELQEVMDLMIEEEIRVRIPLEEVELLLTAEKQEMVADEQGEITSEKDGGDELTEEMRSQFMNQEDITIKVEQEAVSND</sequence>
<keyword evidence="3" id="KW-0539">Nucleus</keyword>
<comment type="similarity">
    <text evidence="2">Belongs to the NRDE2 family.</text>
</comment>
<dbReference type="SMART" id="SM00386">
    <property type="entry name" value="HAT"/>
    <property type="match status" value="2"/>
</dbReference>
<dbReference type="AlphaFoldDB" id="A0AAV2H1H1"/>
<gene>
    <name evidence="5" type="ORF">GSLYS_00001697001</name>
</gene>
<dbReference type="GO" id="GO:0006396">
    <property type="term" value="P:RNA processing"/>
    <property type="evidence" value="ECO:0007669"/>
    <property type="project" value="InterPro"/>
</dbReference>
<feature type="compositionally biased region" description="Polar residues" evidence="4">
    <location>
        <begin position="8"/>
        <end position="17"/>
    </location>
</feature>
<evidence type="ECO:0000313" key="5">
    <source>
        <dbReference type="EMBL" id="CAL1527520.1"/>
    </source>
</evidence>
<dbReference type="PANTHER" id="PTHR13471">
    <property type="entry name" value="TETRATRICOPEPTIDE-LIKE HELICAL"/>
    <property type="match status" value="1"/>
</dbReference>
<feature type="region of interest" description="Disordered" evidence="4">
    <location>
        <begin position="1"/>
        <end position="55"/>
    </location>
</feature>
<feature type="region of interest" description="Disordered" evidence="4">
    <location>
        <begin position="109"/>
        <end position="183"/>
    </location>
</feature>
<feature type="compositionally biased region" description="Basic residues" evidence="4">
    <location>
        <begin position="148"/>
        <end position="168"/>
    </location>
</feature>
<dbReference type="Pfam" id="PF08424">
    <property type="entry name" value="NRDE-2"/>
    <property type="match status" value="1"/>
</dbReference>
<comment type="subcellular location">
    <subcellularLocation>
        <location evidence="1">Nucleus</location>
    </subcellularLocation>
</comment>
<feature type="compositionally biased region" description="Basic and acidic residues" evidence="4">
    <location>
        <begin position="169"/>
        <end position="179"/>
    </location>
</feature>
<evidence type="ECO:0000313" key="6">
    <source>
        <dbReference type="Proteomes" id="UP001497497"/>
    </source>
</evidence>
<comment type="caution">
    <text evidence="5">The sequence shown here is derived from an EMBL/GenBank/DDBJ whole genome shotgun (WGS) entry which is preliminary data.</text>
</comment>
<evidence type="ECO:0000256" key="3">
    <source>
        <dbReference type="ARBA" id="ARBA00023242"/>
    </source>
</evidence>
<evidence type="ECO:0000256" key="1">
    <source>
        <dbReference type="ARBA" id="ARBA00004123"/>
    </source>
</evidence>
<protein>
    <recommendedName>
        <fullName evidence="7">Protein NRDE2 homolog</fullName>
    </recommendedName>
</protein>
<dbReference type="GO" id="GO:0071013">
    <property type="term" value="C:catalytic step 2 spliceosome"/>
    <property type="evidence" value="ECO:0007669"/>
    <property type="project" value="TreeGrafter"/>
</dbReference>
<evidence type="ECO:0000256" key="4">
    <source>
        <dbReference type="SAM" id="MobiDB-lite"/>
    </source>
</evidence>
<dbReference type="PANTHER" id="PTHR13471:SF0">
    <property type="entry name" value="NUCLEAR EXOSOME REGULATOR NRDE2"/>
    <property type="match status" value="1"/>
</dbReference>
<dbReference type="InterPro" id="IPR003107">
    <property type="entry name" value="HAT"/>
</dbReference>
<dbReference type="GO" id="GO:1902369">
    <property type="term" value="P:negative regulation of RNA catabolic process"/>
    <property type="evidence" value="ECO:0007669"/>
    <property type="project" value="TreeGrafter"/>
</dbReference>
<organism evidence="5 6">
    <name type="scientific">Lymnaea stagnalis</name>
    <name type="common">Great pond snail</name>
    <name type="synonym">Helix stagnalis</name>
    <dbReference type="NCBI Taxonomy" id="6523"/>
    <lineage>
        <taxon>Eukaryota</taxon>
        <taxon>Metazoa</taxon>
        <taxon>Spiralia</taxon>
        <taxon>Lophotrochozoa</taxon>
        <taxon>Mollusca</taxon>
        <taxon>Gastropoda</taxon>
        <taxon>Heterobranchia</taxon>
        <taxon>Euthyneura</taxon>
        <taxon>Panpulmonata</taxon>
        <taxon>Hygrophila</taxon>
        <taxon>Lymnaeoidea</taxon>
        <taxon>Lymnaeidae</taxon>
        <taxon>Lymnaea</taxon>
    </lineage>
</organism>
<dbReference type="GO" id="GO:0031048">
    <property type="term" value="P:regulatory ncRNA-mediated heterochromatin formation"/>
    <property type="evidence" value="ECO:0007669"/>
    <property type="project" value="TreeGrafter"/>
</dbReference>
<reference evidence="5 6" key="1">
    <citation type="submission" date="2024-04" db="EMBL/GenBank/DDBJ databases">
        <authorList>
            <consortium name="Genoscope - CEA"/>
            <person name="William W."/>
        </authorList>
    </citation>
    <scope>NUCLEOTIDE SEQUENCE [LARGE SCALE GENOMIC DNA]</scope>
</reference>
<evidence type="ECO:0008006" key="7">
    <source>
        <dbReference type="Google" id="ProtNLM"/>
    </source>
</evidence>
<feature type="compositionally biased region" description="Basic and acidic residues" evidence="4">
    <location>
        <begin position="38"/>
        <end position="54"/>
    </location>
</feature>
<dbReference type="EMBL" id="CAXITT010000019">
    <property type="protein sequence ID" value="CAL1527520.1"/>
    <property type="molecule type" value="Genomic_DNA"/>
</dbReference>